<dbReference type="EMBL" id="RCSX01000034">
    <property type="protein sequence ID" value="KAF7917384.1"/>
    <property type="molecule type" value="Genomic_DNA"/>
</dbReference>
<gene>
    <name evidence="1" type="ORF">EAE98_010147</name>
</gene>
<dbReference type="GeneID" id="62236918"/>
<proteinExistence type="predicted"/>
<protein>
    <submittedName>
        <fullName evidence="1">Uncharacterized protein</fullName>
    </submittedName>
</protein>
<evidence type="ECO:0000313" key="2">
    <source>
        <dbReference type="Proteomes" id="UP000783213"/>
    </source>
</evidence>
<accession>A0ABQ7I999</accession>
<keyword evidence="2" id="KW-1185">Reference proteome</keyword>
<evidence type="ECO:0000313" key="1">
    <source>
        <dbReference type="EMBL" id="KAF7917384.1"/>
    </source>
</evidence>
<reference evidence="1 2" key="1">
    <citation type="journal article" date="2020" name="Genome Biol. Evol.">
        <title>Comparative genomics of Sclerotiniaceae.</title>
        <authorList>
            <person name="Valero Jimenez C.A."/>
            <person name="Steentjes M."/>
            <person name="Scholten O.E."/>
            <person name="Van Kan J.A.L."/>
        </authorList>
    </citation>
    <scope>NUCLEOTIDE SEQUENCE [LARGE SCALE GENOMIC DNA]</scope>
    <source>
        <strain evidence="1 2">B1</strain>
    </source>
</reference>
<organism evidence="1 2">
    <name type="scientific">Botrytis deweyae</name>
    <dbReference type="NCBI Taxonomy" id="2478750"/>
    <lineage>
        <taxon>Eukaryota</taxon>
        <taxon>Fungi</taxon>
        <taxon>Dikarya</taxon>
        <taxon>Ascomycota</taxon>
        <taxon>Pezizomycotina</taxon>
        <taxon>Leotiomycetes</taxon>
        <taxon>Helotiales</taxon>
        <taxon>Sclerotiniaceae</taxon>
        <taxon>Botrytis</taxon>
    </lineage>
</organism>
<name>A0ABQ7I999_9HELO</name>
<dbReference type="Proteomes" id="UP000783213">
    <property type="component" value="Unassembled WGS sequence"/>
</dbReference>
<sequence>MDALSIINSITTGLLEKGLIAIKILQKPIETSEPIVWIFKHHEDVYPPLSSPGQPASWCLPDYAVLEKISMFALLFKENIAKRRHENRTPDPLLERDDSTIYDPELANVKKHFIWARAVYIEEILGSSEAKEQDEYEEVRSMVSERVFDALYYWIVFAVDGELACQFWKKPETIGS</sequence>
<dbReference type="RefSeq" id="XP_038805780.1">
    <property type="nucleotide sequence ID" value="XM_038957768.1"/>
</dbReference>
<comment type="caution">
    <text evidence="1">The sequence shown here is derived from an EMBL/GenBank/DDBJ whole genome shotgun (WGS) entry which is preliminary data.</text>
</comment>